<dbReference type="InterPro" id="IPR029058">
    <property type="entry name" value="AB_hydrolase_fold"/>
</dbReference>
<feature type="domain" description="Alpha/beta hydrolase fold-3" evidence="2">
    <location>
        <begin position="79"/>
        <end position="285"/>
    </location>
</feature>
<dbReference type="InterPro" id="IPR050300">
    <property type="entry name" value="GDXG_lipolytic_enzyme"/>
</dbReference>
<dbReference type="Pfam" id="PF07859">
    <property type="entry name" value="Abhydrolase_3"/>
    <property type="match status" value="1"/>
</dbReference>
<dbReference type="Gene3D" id="3.40.50.1820">
    <property type="entry name" value="alpha/beta hydrolase"/>
    <property type="match status" value="1"/>
</dbReference>
<keyword evidence="1 3" id="KW-0378">Hydrolase</keyword>
<geneLocation type="plasmid" evidence="3 4">
    <name>megaplasmid</name>
</geneLocation>
<gene>
    <name evidence="3" type="ordered locus">MexAM1_META2p1217</name>
</gene>
<keyword evidence="4" id="KW-1185">Reference proteome</keyword>
<evidence type="ECO:0000256" key="1">
    <source>
        <dbReference type="ARBA" id="ARBA00022801"/>
    </source>
</evidence>
<dbReference type="AlphaFoldDB" id="C5B687"/>
<dbReference type="OrthoDB" id="9806180at2"/>
<evidence type="ECO:0000313" key="4">
    <source>
        <dbReference type="Proteomes" id="UP000009081"/>
    </source>
</evidence>
<dbReference type="RefSeq" id="WP_003596065.1">
    <property type="nucleotide sequence ID" value="NC_012811.1"/>
</dbReference>
<dbReference type="SUPFAM" id="SSF53474">
    <property type="entry name" value="alpha/beta-Hydrolases"/>
    <property type="match status" value="1"/>
</dbReference>
<keyword evidence="3" id="KW-0614">Plasmid</keyword>
<dbReference type="PANTHER" id="PTHR48081">
    <property type="entry name" value="AB HYDROLASE SUPERFAMILY PROTEIN C4A8.06C"/>
    <property type="match status" value="1"/>
</dbReference>
<dbReference type="HOGENOM" id="CLU_012494_6_1_5"/>
<dbReference type="Proteomes" id="UP000009081">
    <property type="component" value="Plasmid megaplasmid"/>
</dbReference>
<sequence length="315" mass="34781">MTFGEVKPSTFHPDLRPAARWLPRGMGRPWMVKLLRALPSLPARVPAAVTRHELSMPGFSPVKLRCFVPTLDRVPLPAILWIHGGGYVFGSAKQDDGYCARLASSLGAVVVSVDYRLAPEHPFPQPLEDCFQAYLFMHREATALKIDMHRVAVAGQSAGAGLAAALVQLIRDRGAPAPVMQSLSYPMLDDRTVLHQADDRRLRLWDSRSNRLGWAAYLPVPPGASRMPDYAAAARCTRLEGLPPAWIGVGTHDLFHDECVDYARRLREAQVQVELEVVDGAFHGFDVAVPEAPVSRRFFQSQAKALDRAFAGEML</sequence>
<dbReference type="GO" id="GO:0016787">
    <property type="term" value="F:hydrolase activity"/>
    <property type="evidence" value="ECO:0007669"/>
    <property type="project" value="UniProtKB-KW"/>
</dbReference>
<dbReference type="EMBL" id="CP001511">
    <property type="protein sequence ID" value="ACS43969.1"/>
    <property type="molecule type" value="Genomic_DNA"/>
</dbReference>
<evidence type="ECO:0000259" key="2">
    <source>
        <dbReference type="Pfam" id="PF07859"/>
    </source>
</evidence>
<dbReference type="PANTHER" id="PTHR48081:SF8">
    <property type="entry name" value="ALPHA_BETA HYDROLASE FOLD-3 DOMAIN-CONTAINING PROTEIN-RELATED"/>
    <property type="match status" value="1"/>
</dbReference>
<evidence type="ECO:0000313" key="3">
    <source>
        <dbReference type="EMBL" id="ACS43969.1"/>
    </source>
</evidence>
<accession>C5B687</accession>
<dbReference type="KEGG" id="mea:Mex_2p1217"/>
<dbReference type="InterPro" id="IPR013094">
    <property type="entry name" value="AB_hydrolase_3"/>
</dbReference>
<proteinExistence type="predicted"/>
<reference evidence="3 4" key="1">
    <citation type="journal article" date="2009" name="PLoS ONE">
        <title>Methylobacterium genome sequences: a reference blueprint to investigate microbial metabolism of C1 compounds from natural and industrial sources.</title>
        <authorList>
            <person name="Vuilleumier S."/>
            <person name="Chistoserdova L."/>
            <person name="Lee M.-C."/>
            <person name="Bringel F."/>
            <person name="Lajus A."/>
            <person name="Zhou Y."/>
            <person name="Gourion B."/>
            <person name="Barbe V."/>
            <person name="Chang J."/>
            <person name="Cruveiller S."/>
            <person name="Dossat C."/>
            <person name="Gillett W."/>
            <person name="Gruffaz C."/>
            <person name="Haugen E."/>
            <person name="Hourcade E."/>
            <person name="Levy R."/>
            <person name="Mangenot S."/>
            <person name="Muller E."/>
            <person name="Nadalig T."/>
            <person name="Pagni M."/>
            <person name="Penny C."/>
            <person name="Peyraud R."/>
            <person name="Robinson D.G."/>
            <person name="Roche D."/>
            <person name="Rouy Z."/>
            <person name="Saenampechek C."/>
            <person name="Salvignol G."/>
            <person name="Vallenet D."/>
            <person name="Wu Z."/>
            <person name="Marx C.J."/>
            <person name="Vorholt J.A."/>
            <person name="Olson M.V."/>
            <person name="Kaul R."/>
            <person name="Weissenbach J."/>
            <person name="Medigue C."/>
            <person name="Lidstrom M.E."/>
        </authorList>
    </citation>
    <scope>NUCLEOTIDE SEQUENCE [LARGE SCALE GENOMIC DNA]</scope>
    <source>
        <strain evidence="4">ATCC 14718 / DSM 1338 / JCM 2805 / NCIMB 9133 / AM1</strain>
    </source>
</reference>
<organism evidence="3 4">
    <name type="scientific">Methylorubrum extorquens (strain ATCC 14718 / DSM 1338 / JCM 2805 / NCIMB 9133 / AM1)</name>
    <name type="common">Methylobacterium extorquens</name>
    <dbReference type="NCBI Taxonomy" id="272630"/>
    <lineage>
        <taxon>Bacteria</taxon>
        <taxon>Pseudomonadati</taxon>
        <taxon>Pseudomonadota</taxon>
        <taxon>Alphaproteobacteria</taxon>
        <taxon>Hyphomicrobiales</taxon>
        <taxon>Methylobacteriaceae</taxon>
        <taxon>Methylorubrum</taxon>
    </lineage>
</organism>
<name>C5B687_METEA</name>
<protein>
    <submittedName>
        <fullName evidence="3">Alpha/beta hydrolase domain protein</fullName>
    </submittedName>
</protein>